<evidence type="ECO:0000256" key="9">
    <source>
        <dbReference type="PIRSR" id="PIRSR001589-2"/>
    </source>
</evidence>
<dbReference type="CDD" id="cd01991">
    <property type="entry name" value="Asn_synthase_B_C"/>
    <property type="match status" value="1"/>
</dbReference>
<dbReference type="Proteomes" id="UP000612899">
    <property type="component" value="Unassembled WGS sequence"/>
</dbReference>
<dbReference type="InterPro" id="IPR029055">
    <property type="entry name" value="Ntn_hydrolases_N"/>
</dbReference>
<dbReference type="Pfam" id="PF00733">
    <property type="entry name" value="Asn_synthase"/>
    <property type="match status" value="1"/>
</dbReference>
<dbReference type="GO" id="GO:0004066">
    <property type="term" value="F:asparagine synthase (glutamine-hydrolyzing) activity"/>
    <property type="evidence" value="ECO:0007669"/>
    <property type="project" value="UniProtKB-EC"/>
</dbReference>
<comment type="catalytic activity">
    <reaction evidence="8">
        <text>L-aspartate + L-glutamine + ATP + H2O = L-asparagine + L-glutamate + AMP + diphosphate + H(+)</text>
        <dbReference type="Rhea" id="RHEA:12228"/>
        <dbReference type="ChEBI" id="CHEBI:15377"/>
        <dbReference type="ChEBI" id="CHEBI:15378"/>
        <dbReference type="ChEBI" id="CHEBI:29985"/>
        <dbReference type="ChEBI" id="CHEBI:29991"/>
        <dbReference type="ChEBI" id="CHEBI:30616"/>
        <dbReference type="ChEBI" id="CHEBI:33019"/>
        <dbReference type="ChEBI" id="CHEBI:58048"/>
        <dbReference type="ChEBI" id="CHEBI:58359"/>
        <dbReference type="ChEBI" id="CHEBI:456215"/>
        <dbReference type="EC" id="6.3.5.4"/>
    </reaction>
</comment>
<dbReference type="Gene3D" id="3.40.50.620">
    <property type="entry name" value="HUPs"/>
    <property type="match status" value="1"/>
</dbReference>
<feature type="domain" description="Glutamine amidotransferase type-2" evidence="11">
    <location>
        <begin position="1"/>
        <end position="188"/>
    </location>
</feature>
<evidence type="ECO:0000256" key="5">
    <source>
        <dbReference type="ARBA" id="ARBA00022840"/>
    </source>
</evidence>
<sequence>MLDQLALRGPDAEGTWADEHALLLFRRLSVIDLAGGGQPMVSPEGAVLAYTGEVFNFAALRAELRALGHHFGTASDSEVVLRAYLQWGERCAERFTGMFAFAVWDARKHELLLIRDRFGIYPLYYARLESGLVFGSEPKAVLAHPGVRAQVDLDGLRKLLSFAPVPGQGVFRGVFEVLPGSVVRFSEAGLTSSRYWWLAAAPHTDDLPTTIASVRELLEESVRAQVVADVPWCVQLSGGLDSSALAALASRVVGAPIATYSLDFAGHAERFRAGELYSSPDAPFAAEMVKWLGCEHTELVLDSAQLLDDATRRDVVRALDMPSPGGEMYTSLYLLAAVIRQRHVVTLSGDAADEIFGGFVWYQDEWYRNSQTFPWLLASHRMELLTGLLDRDLVNRLDLQTFSSDHYRSALAEVEGLPGESALDRRMREMTYVNLTRYLPVVLERKDRMAMASALEGRVPYADHRLVEYVYNTPWAMRSFDGREKSLLRAAVKDLLPQSVLERVKAPFPTTQDPAYAAGLRAKLEALLADSASPAWQLLDRQRVAKAVLGPDATARLGVTRLSLDLATQLHDWLTSGIRLVV</sequence>
<evidence type="ECO:0000256" key="7">
    <source>
        <dbReference type="ARBA" id="ARBA00022962"/>
    </source>
</evidence>
<dbReference type="EMBL" id="BONY01000001">
    <property type="protein sequence ID" value="GIH02019.1"/>
    <property type="molecule type" value="Genomic_DNA"/>
</dbReference>
<evidence type="ECO:0000256" key="3">
    <source>
        <dbReference type="ARBA" id="ARBA00012737"/>
    </source>
</evidence>
<comment type="caution">
    <text evidence="12">The sequence shown here is derived from an EMBL/GenBank/DDBJ whole genome shotgun (WGS) entry which is preliminary data.</text>
</comment>
<dbReference type="InterPro" id="IPR017932">
    <property type="entry name" value="GATase_2_dom"/>
</dbReference>
<dbReference type="InterPro" id="IPR014729">
    <property type="entry name" value="Rossmann-like_a/b/a_fold"/>
</dbReference>
<evidence type="ECO:0000256" key="1">
    <source>
        <dbReference type="ARBA" id="ARBA00005187"/>
    </source>
</evidence>
<dbReference type="Gene3D" id="3.60.20.10">
    <property type="entry name" value="Glutamine Phosphoribosylpyrophosphate, subunit 1, domain 1"/>
    <property type="match status" value="1"/>
</dbReference>
<dbReference type="InterPro" id="IPR033738">
    <property type="entry name" value="AsnB_N"/>
</dbReference>
<keyword evidence="7" id="KW-0315">Glutamine amidotransferase</keyword>
<dbReference type="PIRSF" id="PIRSF001589">
    <property type="entry name" value="Asn_synthetase_glu-h"/>
    <property type="match status" value="1"/>
</dbReference>
<dbReference type="InterPro" id="IPR006426">
    <property type="entry name" value="Asn_synth_AEB"/>
</dbReference>
<dbReference type="Pfam" id="PF13537">
    <property type="entry name" value="GATase_7"/>
    <property type="match status" value="1"/>
</dbReference>
<comment type="similarity">
    <text evidence="2">Belongs to the asparagine synthetase family.</text>
</comment>
<dbReference type="AlphaFoldDB" id="A0A8J3VBV8"/>
<dbReference type="SUPFAM" id="SSF52402">
    <property type="entry name" value="Adenine nucleotide alpha hydrolases-like"/>
    <property type="match status" value="1"/>
</dbReference>
<dbReference type="CDD" id="cd00712">
    <property type="entry name" value="AsnB"/>
    <property type="match status" value="1"/>
</dbReference>
<evidence type="ECO:0000256" key="10">
    <source>
        <dbReference type="PIRSR" id="PIRSR001589-3"/>
    </source>
</evidence>
<dbReference type="GO" id="GO:0005524">
    <property type="term" value="F:ATP binding"/>
    <property type="evidence" value="ECO:0007669"/>
    <property type="project" value="UniProtKB-KW"/>
</dbReference>
<dbReference type="PROSITE" id="PS51278">
    <property type="entry name" value="GATASE_TYPE_2"/>
    <property type="match status" value="1"/>
</dbReference>
<evidence type="ECO:0000256" key="6">
    <source>
        <dbReference type="ARBA" id="ARBA00022888"/>
    </source>
</evidence>
<proteinExistence type="inferred from homology"/>
<dbReference type="EC" id="6.3.5.4" evidence="3"/>
<keyword evidence="4 9" id="KW-0547">Nucleotide-binding</keyword>
<dbReference type="InterPro" id="IPR051786">
    <property type="entry name" value="ASN_synthetase/amidase"/>
</dbReference>
<evidence type="ECO:0000256" key="8">
    <source>
        <dbReference type="ARBA" id="ARBA00048741"/>
    </source>
</evidence>
<name>A0A8J3VBV8_9ACTN</name>
<gene>
    <name evidence="12" type="primary">asnO</name>
    <name evidence="12" type="ORF">Rhe02_00860</name>
</gene>
<evidence type="ECO:0000256" key="2">
    <source>
        <dbReference type="ARBA" id="ARBA00005752"/>
    </source>
</evidence>
<dbReference type="SUPFAM" id="SSF56235">
    <property type="entry name" value="N-terminal nucleophile aminohydrolases (Ntn hydrolases)"/>
    <property type="match status" value="1"/>
</dbReference>
<dbReference type="NCBIfam" id="TIGR01536">
    <property type="entry name" value="asn_synth_AEB"/>
    <property type="match status" value="1"/>
</dbReference>
<dbReference type="GO" id="GO:0006529">
    <property type="term" value="P:asparagine biosynthetic process"/>
    <property type="evidence" value="ECO:0007669"/>
    <property type="project" value="UniProtKB-KW"/>
</dbReference>
<evidence type="ECO:0000313" key="13">
    <source>
        <dbReference type="Proteomes" id="UP000612899"/>
    </source>
</evidence>
<feature type="binding site" evidence="9">
    <location>
        <position position="76"/>
    </location>
    <ligand>
        <name>L-glutamine</name>
        <dbReference type="ChEBI" id="CHEBI:58359"/>
    </ligand>
</feature>
<accession>A0A8J3VBV8</accession>
<keyword evidence="6" id="KW-0061">Asparagine biosynthesis</keyword>
<organism evidence="12 13">
    <name type="scientific">Rhizocola hellebori</name>
    <dbReference type="NCBI Taxonomy" id="1392758"/>
    <lineage>
        <taxon>Bacteria</taxon>
        <taxon>Bacillati</taxon>
        <taxon>Actinomycetota</taxon>
        <taxon>Actinomycetes</taxon>
        <taxon>Micromonosporales</taxon>
        <taxon>Micromonosporaceae</taxon>
        <taxon>Rhizocola</taxon>
    </lineage>
</organism>
<protein>
    <recommendedName>
        <fullName evidence="3">asparagine synthase (glutamine-hydrolyzing)</fullName>
        <ecNumber evidence="3">6.3.5.4</ecNumber>
    </recommendedName>
</protein>
<keyword evidence="13" id="KW-1185">Reference proteome</keyword>
<dbReference type="InterPro" id="IPR001962">
    <property type="entry name" value="Asn_synthase"/>
</dbReference>
<keyword evidence="6" id="KW-0028">Amino-acid biosynthesis</keyword>
<dbReference type="PANTHER" id="PTHR43284">
    <property type="entry name" value="ASPARAGINE SYNTHETASE (GLUTAMINE-HYDROLYZING)"/>
    <property type="match status" value="1"/>
</dbReference>
<feature type="binding site" evidence="9">
    <location>
        <begin position="348"/>
        <end position="349"/>
    </location>
    <ligand>
        <name>ATP</name>
        <dbReference type="ChEBI" id="CHEBI:30616"/>
    </ligand>
</feature>
<reference evidence="12" key="1">
    <citation type="submission" date="2021-01" db="EMBL/GenBank/DDBJ databases">
        <title>Whole genome shotgun sequence of Rhizocola hellebori NBRC 109834.</title>
        <authorList>
            <person name="Komaki H."/>
            <person name="Tamura T."/>
        </authorList>
    </citation>
    <scope>NUCLEOTIDE SEQUENCE</scope>
    <source>
        <strain evidence="12">NBRC 109834</strain>
    </source>
</reference>
<feature type="site" description="Important for beta-aspartyl-AMP intermediate formation" evidence="10">
    <location>
        <position position="350"/>
    </location>
</feature>
<dbReference type="GO" id="GO:0005829">
    <property type="term" value="C:cytosol"/>
    <property type="evidence" value="ECO:0007669"/>
    <property type="project" value="TreeGrafter"/>
</dbReference>
<dbReference type="PANTHER" id="PTHR43284:SF1">
    <property type="entry name" value="ASPARAGINE SYNTHETASE"/>
    <property type="match status" value="1"/>
</dbReference>
<evidence type="ECO:0000256" key="4">
    <source>
        <dbReference type="ARBA" id="ARBA00022741"/>
    </source>
</evidence>
<evidence type="ECO:0000313" key="12">
    <source>
        <dbReference type="EMBL" id="GIH02019.1"/>
    </source>
</evidence>
<comment type="pathway">
    <text evidence="1">Amino-acid biosynthesis; L-asparagine biosynthesis; L-asparagine from L-aspartate (L-Gln route): step 1/1.</text>
</comment>
<keyword evidence="5 9" id="KW-0067">ATP-binding</keyword>
<evidence type="ECO:0000259" key="11">
    <source>
        <dbReference type="PROSITE" id="PS51278"/>
    </source>
</evidence>